<accession>A0ABP7J4C0</accession>
<gene>
    <name evidence="2" type="ORF">GCM10022226_64910</name>
</gene>
<evidence type="ECO:0008006" key="4">
    <source>
        <dbReference type="Google" id="ProtNLM"/>
    </source>
</evidence>
<comment type="caution">
    <text evidence="2">The sequence shown here is derived from an EMBL/GenBank/DDBJ whole genome shotgun (WGS) entry which is preliminary data.</text>
</comment>
<feature type="region of interest" description="Disordered" evidence="1">
    <location>
        <begin position="1"/>
        <end position="33"/>
    </location>
</feature>
<keyword evidence="3" id="KW-1185">Reference proteome</keyword>
<name>A0ABP7J4C0_9ACTN</name>
<evidence type="ECO:0000313" key="3">
    <source>
        <dbReference type="Proteomes" id="UP001500888"/>
    </source>
</evidence>
<dbReference type="EMBL" id="BAAAZR010000036">
    <property type="protein sequence ID" value="GAA3834506.1"/>
    <property type="molecule type" value="Genomic_DNA"/>
</dbReference>
<sequence length="176" mass="18494">MCVHTTKTASRPEETPARPRAGHHGASSGQRRRRLATLVLPLATASLAGSALTTATAAAHAAVADSVRADRVVTVNTETGGHINVRAKASMDSRVVGKRRDGQRVAIVCHKVGDQVSGTYGTSRFWDLLASGGYVSDAYLSTGSNAPVVPMCGRAAKEPPHRALAPRIHIGFISHR</sequence>
<dbReference type="Proteomes" id="UP001500888">
    <property type="component" value="Unassembled WGS sequence"/>
</dbReference>
<evidence type="ECO:0000313" key="2">
    <source>
        <dbReference type="EMBL" id="GAA3834506.1"/>
    </source>
</evidence>
<evidence type="ECO:0000256" key="1">
    <source>
        <dbReference type="SAM" id="MobiDB-lite"/>
    </source>
</evidence>
<proteinExistence type="predicted"/>
<dbReference type="RefSeq" id="WP_344949150.1">
    <property type="nucleotide sequence ID" value="NZ_BAAAZR010000036.1"/>
</dbReference>
<protein>
    <recommendedName>
        <fullName evidence="4">SH3 domain-containing protein</fullName>
    </recommendedName>
</protein>
<reference evidence="3" key="1">
    <citation type="journal article" date="2019" name="Int. J. Syst. Evol. Microbiol.">
        <title>The Global Catalogue of Microorganisms (GCM) 10K type strain sequencing project: providing services to taxonomists for standard genome sequencing and annotation.</title>
        <authorList>
            <consortium name="The Broad Institute Genomics Platform"/>
            <consortium name="The Broad Institute Genome Sequencing Center for Infectious Disease"/>
            <person name="Wu L."/>
            <person name="Ma J."/>
        </authorList>
    </citation>
    <scope>NUCLEOTIDE SEQUENCE [LARGE SCALE GENOMIC DNA]</scope>
    <source>
        <strain evidence="3">JCM 16908</strain>
    </source>
</reference>
<organism evidence="2 3">
    <name type="scientific">Sphaerisporangium flaviroseum</name>
    <dbReference type="NCBI Taxonomy" id="509199"/>
    <lineage>
        <taxon>Bacteria</taxon>
        <taxon>Bacillati</taxon>
        <taxon>Actinomycetota</taxon>
        <taxon>Actinomycetes</taxon>
        <taxon>Streptosporangiales</taxon>
        <taxon>Streptosporangiaceae</taxon>
        <taxon>Sphaerisporangium</taxon>
    </lineage>
</organism>